<dbReference type="PANTHER" id="PTHR35561:SF1">
    <property type="entry name" value="RNA 2',3'-CYCLIC PHOSPHODIESTERASE"/>
    <property type="match status" value="1"/>
</dbReference>
<dbReference type="PANTHER" id="PTHR35561">
    <property type="entry name" value="RNA 2',3'-CYCLIC PHOSPHODIESTERASE"/>
    <property type="match status" value="1"/>
</dbReference>
<keyword evidence="3" id="KW-0436">Ligase</keyword>
<dbReference type="NCBIfam" id="TIGR02258">
    <property type="entry name" value="2_5_ligase"/>
    <property type="match status" value="1"/>
</dbReference>
<comment type="catalytic activity">
    <reaction evidence="2">
        <text>a 3'-end 2',3'-cyclophospho-ribonucleotide-RNA + H2O = a 3'-end 2'-phospho-ribonucleotide-RNA + H(+)</text>
        <dbReference type="Rhea" id="RHEA:11828"/>
        <dbReference type="Rhea" id="RHEA-COMP:10464"/>
        <dbReference type="Rhea" id="RHEA-COMP:17353"/>
        <dbReference type="ChEBI" id="CHEBI:15377"/>
        <dbReference type="ChEBI" id="CHEBI:15378"/>
        <dbReference type="ChEBI" id="CHEBI:83064"/>
        <dbReference type="ChEBI" id="CHEBI:173113"/>
        <dbReference type="EC" id="3.1.4.58"/>
    </reaction>
</comment>
<dbReference type="RefSeq" id="WP_204695918.1">
    <property type="nucleotide sequence ID" value="NZ_JAFBEC010000002.1"/>
</dbReference>
<name>A0ABS2P900_9BACL</name>
<evidence type="ECO:0000256" key="1">
    <source>
        <dbReference type="ARBA" id="ARBA00022801"/>
    </source>
</evidence>
<dbReference type="SUPFAM" id="SSF55144">
    <property type="entry name" value="LigT-like"/>
    <property type="match status" value="1"/>
</dbReference>
<dbReference type="EMBL" id="JAFBEC010000002">
    <property type="protein sequence ID" value="MBM7631884.1"/>
    <property type="molecule type" value="Genomic_DNA"/>
</dbReference>
<dbReference type="Proteomes" id="UP000741863">
    <property type="component" value="Unassembled WGS sequence"/>
</dbReference>
<evidence type="ECO:0000313" key="3">
    <source>
        <dbReference type="EMBL" id="MBM7631884.1"/>
    </source>
</evidence>
<keyword evidence="1 2" id="KW-0378">Hydrolase</keyword>
<reference evidence="3 4" key="1">
    <citation type="submission" date="2021-01" db="EMBL/GenBank/DDBJ databases">
        <title>Genomic Encyclopedia of Type Strains, Phase IV (KMG-IV): sequencing the most valuable type-strain genomes for metagenomic binning, comparative biology and taxonomic classification.</title>
        <authorList>
            <person name="Goeker M."/>
        </authorList>
    </citation>
    <scope>NUCLEOTIDE SEQUENCE [LARGE SCALE GENOMIC DNA]</scope>
    <source>
        <strain evidence="3 4">DSM 25540</strain>
    </source>
</reference>
<dbReference type="InterPro" id="IPR004175">
    <property type="entry name" value="RNA_CPDase"/>
</dbReference>
<evidence type="ECO:0000256" key="2">
    <source>
        <dbReference type="HAMAP-Rule" id="MF_01940"/>
    </source>
</evidence>
<comment type="similarity">
    <text evidence="2">Belongs to the 2H phosphoesterase superfamily. ThpR family.</text>
</comment>
<comment type="caution">
    <text evidence="3">The sequence shown here is derived from an EMBL/GenBank/DDBJ whole genome shotgun (WGS) entry which is preliminary data.</text>
</comment>
<gene>
    <name evidence="3" type="ORF">JOD17_000976</name>
</gene>
<dbReference type="HAMAP" id="MF_01940">
    <property type="entry name" value="RNA_CPDase"/>
    <property type="match status" value="1"/>
</dbReference>
<evidence type="ECO:0000313" key="4">
    <source>
        <dbReference type="Proteomes" id="UP000741863"/>
    </source>
</evidence>
<keyword evidence="4" id="KW-1185">Reference proteome</keyword>
<feature type="short sequence motif" description="HXTX 2" evidence="2">
    <location>
        <begin position="128"/>
        <end position="131"/>
    </location>
</feature>
<dbReference type="GO" id="GO:0016874">
    <property type="term" value="F:ligase activity"/>
    <property type="evidence" value="ECO:0007669"/>
    <property type="project" value="UniProtKB-KW"/>
</dbReference>
<feature type="active site" description="Proton acceptor" evidence="2">
    <location>
        <position position="128"/>
    </location>
</feature>
<organism evidence="3 4">
    <name type="scientific">Geomicrobium sediminis</name>
    <dbReference type="NCBI Taxonomy" id="1347788"/>
    <lineage>
        <taxon>Bacteria</taxon>
        <taxon>Bacillati</taxon>
        <taxon>Bacillota</taxon>
        <taxon>Bacilli</taxon>
        <taxon>Bacillales</taxon>
        <taxon>Geomicrobium</taxon>
    </lineage>
</organism>
<accession>A0ABS2P900</accession>
<dbReference type="InterPro" id="IPR009097">
    <property type="entry name" value="Cyclic_Pdiesterase"/>
</dbReference>
<protein>
    <recommendedName>
        <fullName evidence="2">RNA 2',3'-cyclic phosphodiesterase</fullName>
        <shortName evidence="2">RNA 2',3'-CPDase</shortName>
        <ecNumber evidence="2">3.1.4.58</ecNumber>
    </recommendedName>
</protein>
<dbReference type="Pfam" id="PF13563">
    <property type="entry name" value="2_5_RNA_ligase2"/>
    <property type="match status" value="1"/>
</dbReference>
<feature type="active site" description="Proton donor" evidence="2">
    <location>
        <position position="42"/>
    </location>
</feature>
<dbReference type="EC" id="3.1.4.58" evidence="2"/>
<proteinExistence type="inferred from homology"/>
<comment type="function">
    <text evidence="2">Hydrolyzes RNA 2',3'-cyclic phosphodiester to an RNA 2'-phosphomonoester.</text>
</comment>
<feature type="short sequence motif" description="HXTX 1" evidence="2">
    <location>
        <begin position="42"/>
        <end position="45"/>
    </location>
</feature>
<dbReference type="Gene3D" id="3.90.1140.10">
    <property type="entry name" value="Cyclic phosphodiesterase"/>
    <property type="match status" value="1"/>
</dbReference>
<sequence length="179" mass="20733">MATHYFFGIHVPEKTRAMILANCELQTAIVPFKKQTHPSDYHITLKFFGQLSDELRNELIQSASELANKIKPFMIDVEGIETFGLRNAPRVLYVETKLNQSLAQLKTMIEDEAKRLGIAKETRPYTPHITVARRFNGQAFTLPETQINERLHVVDFRLYEVRPNFIPRYHTVSQFTLKG</sequence>